<feature type="domain" description="N-acetyltransferase" evidence="3">
    <location>
        <begin position="106"/>
        <end position="277"/>
    </location>
</feature>
<dbReference type="Pfam" id="PF00583">
    <property type="entry name" value="Acetyltransf_1"/>
    <property type="match status" value="1"/>
</dbReference>
<gene>
    <name evidence="4" type="ORF">CDCA_CDCA03G1020</name>
</gene>
<dbReference type="PANTHER" id="PTHR43420">
    <property type="entry name" value="ACETYLTRANSFERASE"/>
    <property type="match status" value="1"/>
</dbReference>
<name>A0AAV9IRR7_CYACA</name>
<dbReference type="PROSITE" id="PS51186">
    <property type="entry name" value="GNAT"/>
    <property type="match status" value="1"/>
</dbReference>
<keyword evidence="1" id="KW-0808">Transferase</keyword>
<dbReference type="Gene3D" id="3.40.630.30">
    <property type="match status" value="1"/>
</dbReference>
<dbReference type="AlphaFoldDB" id="A0AAV9IRR7"/>
<comment type="caution">
    <text evidence="4">The sequence shown here is derived from an EMBL/GenBank/DDBJ whole genome shotgun (WGS) entry which is preliminary data.</text>
</comment>
<dbReference type="GO" id="GO:0016747">
    <property type="term" value="F:acyltransferase activity, transferring groups other than amino-acyl groups"/>
    <property type="evidence" value="ECO:0007669"/>
    <property type="project" value="InterPro"/>
</dbReference>
<evidence type="ECO:0000313" key="4">
    <source>
        <dbReference type="EMBL" id="KAK4534995.1"/>
    </source>
</evidence>
<evidence type="ECO:0000256" key="1">
    <source>
        <dbReference type="ARBA" id="ARBA00022679"/>
    </source>
</evidence>
<dbReference type="EMBL" id="JANCYW010000003">
    <property type="protein sequence ID" value="KAK4534995.1"/>
    <property type="molecule type" value="Genomic_DNA"/>
</dbReference>
<sequence length="287" mass="31859">MGHERSGADRFSCLSAARAADASRGAGSAVIRCPAFASSLSHRRTCSNASLFPLAFSPPLSLHRFRHLEGGALVTTWLTSRPPTPPPPAPLLIARLQAPLTTGFTASIRRATQRDACGVANVFVDAFPTVYPRALRYPFVWWDTWRKLGSDRVIVYVATETTEWTAVGHTHHCTNVVGSVDVLMMLSPLPITFGPAVMQPYIGNLAVLRSRRRRGLATSLMRTCEQHAINDGHGEIYLSVDQANEAAMRMYENLGYNAEVRDIQRYDPELRIVQQLSLFRKRLPMVE</sequence>
<keyword evidence="2" id="KW-0012">Acyltransferase</keyword>
<dbReference type="SUPFAM" id="SSF55729">
    <property type="entry name" value="Acyl-CoA N-acyltransferases (Nat)"/>
    <property type="match status" value="1"/>
</dbReference>
<dbReference type="InterPro" id="IPR050680">
    <property type="entry name" value="YpeA/RimI_acetyltransf"/>
</dbReference>
<dbReference type="Proteomes" id="UP001301350">
    <property type="component" value="Unassembled WGS sequence"/>
</dbReference>
<dbReference type="CDD" id="cd04301">
    <property type="entry name" value="NAT_SF"/>
    <property type="match status" value="1"/>
</dbReference>
<proteinExistence type="predicted"/>
<keyword evidence="5" id="KW-1185">Reference proteome</keyword>
<evidence type="ECO:0000259" key="3">
    <source>
        <dbReference type="PROSITE" id="PS51186"/>
    </source>
</evidence>
<evidence type="ECO:0000313" key="5">
    <source>
        <dbReference type="Proteomes" id="UP001301350"/>
    </source>
</evidence>
<dbReference type="InterPro" id="IPR016181">
    <property type="entry name" value="Acyl_CoA_acyltransferase"/>
</dbReference>
<accession>A0AAV9IRR7</accession>
<evidence type="ECO:0000256" key="2">
    <source>
        <dbReference type="ARBA" id="ARBA00023315"/>
    </source>
</evidence>
<reference evidence="4 5" key="1">
    <citation type="submission" date="2022-07" db="EMBL/GenBank/DDBJ databases">
        <title>Genome-wide signatures of adaptation to extreme environments.</title>
        <authorList>
            <person name="Cho C.H."/>
            <person name="Yoon H.S."/>
        </authorList>
    </citation>
    <scope>NUCLEOTIDE SEQUENCE [LARGE SCALE GENOMIC DNA]</scope>
    <source>
        <strain evidence="4 5">DBV 063 E5</strain>
    </source>
</reference>
<organism evidence="4 5">
    <name type="scientific">Cyanidium caldarium</name>
    <name type="common">Red alga</name>
    <dbReference type="NCBI Taxonomy" id="2771"/>
    <lineage>
        <taxon>Eukaryota</taxon>
        <taxon>Rhodophyta</taxon>
        <taxon>Bangiophyceae</taxon>
        <taxon>Cyanidiales</taxon>
        <taxon>Cyanidiaceae</taxon>
        <taxon>Cyanidium</taxon>
    </lineage>
</organism>
<dbReference type="PANTHER" id="PTHR43420:SF47">
    <property type="entry name" value="N-ACETYLTRANSFERASE DOMAIN-CONTAINING PROTEIN"/>
    <property type="match status" value="1"/>
</dbReference>
<dbReference type="InterPro" id="IPR000182">
    <property type="entry name" value="GNAT_dom"/>
</dbReference>
<protein>
    <recommendedName>
        <fullName evidence="3">N-acetyltransferase domain-containing protein</fullName>
    </recommendedName>
</protein>